<organism evidence="1 2">
    <name type="scientific">Manihot esculenta</name>
    <name type="common">Cassava</name>
    <name type="synonym">Jatropha manihot</name>
    <dbReference type="NCBI Taxonomy" id="3983"/>
    <lineage>
        <taxon>Eukaryota</taxon>
        <taxon>Viridiplantae</taxon>
        <taxon>Streptophyta</taxon>
        <taxon>Embryophyta</taxon>
        <taxon>Tracheophyta</taxon>
        <taxon>Spermatophyta</taxon>
        <taxon>Magnoliopsida</taxon>
        <taxon>eudicotyledons</taxon>
        <taxon>Gunneridae</taxon>
        <taxon>Pentapetalae</taxon>
        <taxon>rosids</taxon>
        <taxon>fabids</taxon>
        <taxon>Malpighiales</taxon>
        <taxon>Euphorbiaceae</taxon>
        <taxon>Crotonoideae</taxon>
        <taxon>Manihoteae</taxon>
        <taxon>Manihot</taxon>
    </lineage>
</organism>
<accession>A0ACB7H9G6</accession>
<proteinExistence type="predicted"/>
<dbReference type="EMBL" id="CM004394">
    <property type="protein sequence ID" value="KAG8648620.1"/>
    <property type="molecule type" value="Genomic_DNA"/>
</dbReference>
<evidence type="ECO:0000313" key="1">
    <source>
        <dbReference type="EMBL" id="KAG8648620.1"/>
    </source>
</evidence>
<keyword evidence="2" id="KW-1185">Reference proteome</keyword>
<gene>
    <name evidence="1" type="ORF">MANES_08G017600v8</name>
</gene>
<evidence type="ECO:0000313" key="2">
    <source>
        <dbReference type="Proteomes" id="UP000091857"/>
    </source>
</evidence>
<name>A0ACB7H9G6_MANES</name>
<dbReference type="Proteomes" id="UP000091857">
    <property type="component" value="Chromosome 8"/>
</dbReference>
<comment type="caution">
    <text evidence="1">The sequence shown here is derived from an EMBL/GenBank/DDBJ whole genome shotgun (WGS) entry which is preliminary data.</text>
</comment>
<reference evidence="2" key="1">
    <citation type="journal article" date="2016" name="Nat. Biotechnol.">
        <title>Sequencing wild and cultivated cassava and related species reveals extensive interspecific hybridization and genetic diversity.</title>
        <authorList>
            <person name="Bredeson J.V."/>
            <person name="Lyons J.B."/>
            <person name="Prochnik S.E."/>
            <person name="Wu G.A."/>
            <person name="Ha C.M."/>
            <person name="Edsinger-Gonzales E."/>
            <person name="Grimwood J."/>
            <person name="Schmutz J."/>
            <person name="Rabbi I.Y."/>
            <person name="Egesi C."/>
            <person name="Nauluvula P."/>
            <person name="Lebot V."/>
            <person name="Ndunguru J."/>
            <person name="Mkamilo G."/>
            <person name="Bart R.S."/>
            <person name="Setter T.L."/>
            <person name="Gleadow R.M."/>
            <person name="Kulakow P."/>
            <person name="Ferguson M.E."/>
            <person name="Rounsley S."/>
            <person name="Rokhsar D.S."/>
        </authorList>
    </citation>
    <scope>NUCLEOTIDE SEQUENCE [LARGE SCALE GENOMIC DNA]</scope>
    <source>
        <strain evidence="2">cv. AM560-2</strain>
    </source>
</reference>
<protein>
    <submittedName>
        <fullName evidence="1">Uncharacterized protein</fullName>
    </submittedName>
</protein>
<sequence>MDEPRKHQVSLRGASAREISRDALLEKVSHERELRSYARRATAAALFVQRVWRRYNVTKKVALQLQEEWENMLHHHDGSMTTSWVSSRVLRPFLFFIACLSTRHGKTCSRDVNCMLDCLKILLESINSTDSRHNFCSLALGTFEERRTWTYQSKKLISLCSFLLAKCDKSLAGGQDIIVLTSLALRFLVVLTDLKGWKSITKNSLKDADAAVNDLVKFMGRCESGLYISIRRYINKLDIPLSSQTKSMVQKDDKFLITATAVTLALRPFHATNFLSTGLDLLDMHSAPVQYCLYMLTIPNLTQRLPAVLVSALKHNTIFSPCLQTLLILRDNILTEMSRIDHLKIQHSLKIIPPVGWTLANIICLASGSENDFVDPGGLNQSLDYAFYVHVVIILAESLLSWLDDSGWTEKESQFPQIDAETSAEPVGEVSYENETTCALKMSYVDLLRSVCQQWHLTKLLAISKTDAYIHTDEALTVQNLKYSRKLELVDIAYFYSYILRIFSILNPLLGPLPVLNMLSFTPGYLVTLWEALESLLLPRKRDISADHDFFTSKISGNKKDSGGDKKEKQLNKEGSNKWANMLHKIAGKSQAGVDYTDSVDGQSMAQVDEDLQDVWDVEPLRCGPQKLSKDISCLLHLFCATYSHLLLVLDDIEFYEKQVPFKLEQQRRISSVLNTLVYNGLANGTVQQNRPLMDSAIRCLHLMYERDCRHQFCPPVLWLSPARKGRPPIAVAARTHENVLSSTTGSVITTIPHVYSFEERVQMFREFINMDKVSRKMAGEVTGPGSRAVDIVVRRGHIVEDGFRQLNTLGSRLKSSIHVSFVSECGVPEAGLDYGGLSKEFLTDISKAAFSPEYGLFSQTSTSDRFLIPNPTARYLENGLQMIEFLGRVVGKALYEGILLDYSFSHAFVQKLLGRYSFLDELSTLDPELYRNLMYVKHYDGDLKDLSLDFTVTEESFGKHHVIELKPGGKDVCVTNENKMQYVHAMADYKLNRQILPYSNAFYRGLTDLISPSWLKLFNASEFNQLLSGGDFDIDVDDLINNTRYTGGYSEGSRTIKLFWEVIKGFEPNERCMLLKFVTSCSRAPLLGFKHLQPSFTIHKVACDTSLWATLGGKDVERLPSASTCYNTLKLPTYKRASTLRAKLLYAISSNTGFELS</sequence>